<keyword evidence="2" id="KW-1185">Reference proteome</keyword>
<name>A0ACC6KST9_9SPHI</name>
<comment type="caution">
    <text evidence="1">The sequence shown here is derived from an EMBL/GenBank/DDBJ whole genome shotgun (WGS) entry which is preliminary data.</text>
</comment>
<proteinExistence type="predicted"/>
<organism evidence="1 2">
    <name type="scientific">Pedobacter africanus</name>
    <dbReference type="NCBI Taxonomy" id="151894"/>
    <lineage>
        <taxon>Bacteria</taxon>
        <taxon>Pseudomonadati</taxon>
        <taxon>Bacteroidota</taxon>
        <taxon>Sphingobacteriia</taxon>
        <taxon>Sphingobacteriales</taxon>
        <taxon>Sphingobacteriaceae</taxon>
        <taxon>Pedobacter</taxon>
    </lineage>
</organism>
<evidence type="ECO:0000313" key="2">
    <source>
        <dbReference type="Proteomes" id="UP001246858"/>
    </source>
</evidence>
<accession>A0ACC6KST9</accession>
<gene>
    <name evidence="1" type="ORF">J2X78_000881</name>
</gene>
<reference evidence="1" key="1">
    <citation type="submission" date="2023-07" db="EMBL/GenBank/DDBJ databases">
        <title>Sorghum-associated microbial communities from plants grown in Nebraska, USA.</title>
        <authorList>
            <person name="Schachtman D."/>
        </authorList>
    </citation>
    <scope>NUCLEOTIDE SEQUENCE</scope>
    <source>
        <strain evidence="1">2697</strain>
    </source>
</reference>
<protein>
    <submittedName>
        <fullName evidence="1">Uncharacterized protein</fullName>
    </submittedName>
</protein>
<dbReference type="Proteomes" id="UP001246858">
    <property type="component" value="Unassembled WGS sequence"/>
</dbReference>
<dbReference type="EMBL" id="JAVDTF010000001">
    <property type="protein sequence ID" value="MDR6782329.1"/>
    <property type="molecule type" value="Genomic_DNA"/>
</dbReference>
<evidence type="ECO:0000313" key="1">
    <source>
        <dbReference type="EMBL" id="MDR6782329.1"/>
    </source>
</evidence>
<sequence length="107" mass="12435">MKMGAIIPLWLVLQANPTKPDKKINYEKRQVELLQVFKEIKKQAGFNIIWNEREVDVNRVVNVKFKNADIRAVLEEFTGKLNIAYAIRNRIIILTSKEIILSKNEGL</sequence>